<evidence type="ECO:0000313" key="2">
    <source>
        <dbReference type="EMBL" id="OGC93232.1"/>
    </source>
</evidence>
<dbReference type="EMBL" id="MEXH01000001">
    <property type="protein sequence ID" value="OGC93232.1"/>
    <property type="molecule type" value="Genomic_DNA"/>
</dbReference>
<reference evidence="2 3" key="1">
    <citation type="journal article" date="2016" name="Nat. Commun.">
        <title>Thousands of microbial genomes shed light on interconnected biogeochemical processes in an aquifer system.</title>
        <authorList>
            <person name="Anantharaman K."/>
            <person name="Brown C.T."/>
            <person name="Hug L.A."/>
            <person name="Sharon I."/>
            <person name="Castelle C.J."/>
            <person name="Probst A.J."/>
            <person name="Thomas B.C."/>
            <person name="Singh A."/>
            <person name="Wilkins M.J."/>
            <person name="Karaoz U."/>
            <person name="Brodie E.L."/>
            <person name="Williams K.H."/>
            <person name="Hubbard S.S."/>
            <person name="Banfield J.F."/>
        </authorList>
    </citation>
    <scope>NUCLEOTIDE SEQUENCE [LARGE SCALE GENOMIC DNA]</scope>
</reference>
<dbReference type="AlphaFoldDB" id="A0A1F4YH31"/>
<evidence type="ECO:0000256" key="1">
    <source>
        <dbReference type="SAM" id="MobiDB-lite"/>
    </source>
</evidence>
<comment type="caution">
    <text evidence="2">The sequence shown here is derived from an EMBL/GenBank/DDBJ whole genome shotgun (WGS) entry which is preliminary data.</text>
</comment>
<dbReference type="Proteomes" id="UP000178176">
    <property type="component" value="Unassembled WGS sequence"/>
</dbReference>
<organism evidence="2 3">
    <name type="scientific">Candidatus Amesbacteria bacterium RIFCSPHIGHO2_01_FULL_48_32b</name>
    <dbReference type="NCBI Taxonomy" id="1797253"/>
    <lineage>
        <taxon>Bacteria</taxon>
        <taxon>Candidatus Amesiibacteriota</taxon>
    </lineage>
</organism>
<gene>
    <name evidence="2" type="ORF">A2876_05000</name>
</gene>
<protein>
    <submittedName>
        <fullName evidence="2">Uncharacterized protein</fullName>
    </submittedName>
</protein>
<name>A0A1F4YH31_9BACT</name>
<sequence>MEFGRGQDGRPQGTSRTESGVIHYTCNAPDENVLIRYGIKPMGRRFGVDEREVLLIPEGLFKKMGIEEVGEVEAEVLLRKLDEDSS</sequence>
<accession>A0A1F4YH31</accession>
<feature type="region of interest" description="Disordered" evidence="1">
    <location>
        <begin position="1"/>
        <end position="20"/>
    </location>
</feature>
<evidence type="ECO:0000313" key="3">
    <source>
        <dbReference type="Proteomes" id="UP000178176"/>
    </source>
</evidence>
<proteinExistence type="predicted"/>